<dbReference type="Proteomes" id="UP000398389">
    <property type="component" value="Unassembled WGS sequence"/>
</dbReference>
<name>A0A5E8AWT1_9ASCO</name>
<dbReference type="Pfam" id="PF16413">
    <property type="entry name" value="Mlh1_C"/>
    <property type="match status" value="1"/>
</dbReference>
<feature type="domain" description="DNA mismatch repair protein S5" evidence="7">
    <location>
        <begin position="235"/>
        <end position="358"/>
    </location>
</feature>
<dbReference type="GeneID" id="43578897"/>
<dbReference type="InterPro" id="IPR014762">
    <property type="entry name" value="DNA_mismatch_repair_CS"/>
</dbReference>
<dbReference type="GO" id="GO:0006298">
    <property type="term" value="P:mismatch repair"/>
    <property type="evidence" value="ECO:0007669"/>
    <property type="project" value="InterPro"/>
</dbReference>
<dbReference type="InterPro" id="IPR038973">
    <property type="entry name" value="MutL/Mlh/Pms-like"/>
</dbReference>
<sequence>MASISSSEKPSSEPARIKPLDELVVNRIAAGEIIIAPANALKEMLENSIDAGSTAIDILVKDGGLKLLQIVDNGSGISKDDLPILCQRFTTSKLREFEDLSKLTTYGFRGEALSSISHIAHLTVTTKIKDSPCAWKQTYNDGKPATENPTPIAGKNGTMMVVEDLFYNVPSRRRVFKSSAEEYGKVLDVISRYAIHCTQASFSCKKYGDSHPSLIVSASTAATSSKKKAPQVDRIRQIYGSSIANELIEVNVPPKPEYGFLGGKGQITSANYSAKKSISPVFFINHRSVASDPLRRALLQGVYAQHLPKGGHAFVYLSLEFDTRNLDVNIHPTKREVRFLYEDEIIDHICSSVQEVLAAQGSSRTFQTQTILASSGIARDRLGGTSGVEIAIGKRTRSVFGESQLESVENEENREILSVFSQPQPKKRQENRLVRTDSQQQTLPTLFRDSMYQSEPSKSRTTNKLIIDEDDVILEEESSFGIPKSQSSFEDNENNEAETESTTPSVAESDQIKEILSEIQSKSGPYYGSKMRYVDRSRVDVRLRSIKELKKEVEEGVHSSLTQVFSDHTYIGVVDYRRRLAAFQHKVQMFIVDYGTLSQAIFYQSALAEFSNLGTITLNSGGGENDDPNETRVEQEYSNVEVGIKISDLLDRETSTYDEERIASLWNMREMLGEYFSIKFIKGSSNYFSENKDDEAEENEGEDGDPVEEFWSGRIKTLPMILKGYTPPIIKLPVFLDRLLTQITFEDEKECFRSILQELARFYAPEPVLDDHERSPSKDDEEEEDDEDENVIEYRAERRRQIADSLEHYIFPAVKQRLLAPEGLLKDVVEIANLPGLYKVFERC</sequence>
<dbReference type="EMBL" id="CABVLU010000001">
    <property type="protein sequence ID" value="VVT43631.1"/>
    <property type="molecule type" value="Genomic_DNA"/>
</dbReference>
<comment type="similarity">
    <text evidence="2">Belongs to the DNA mismatch repair MutL/HexB family.</text>
</comment>
<dbReference type="RefSeq" id="XP_031850688.1">
    <property type="nucleotide sequence ID" value="XM_031994797.1"/>
</dbReference>
<feature type="compositionally biased region" description="Polar residues" evidence="6">
    <location>
        <begin position="451"/>
        <end position="464"/>
    </location>
</feature>
<dbReference type="GO" id="GO:0030983">
    <property type="term" value="F:mismatched DNA binding"/>
    <property type="evidence" value="ECO:0007669"/>
    <property type="project" value="InterPro"/>
</dbReference>
<feature type="region of interest" description="Disordered" evidence="6">
    <location>
        <begin position="479"/>
        <end position="509"/>
    </location>
</feature>
<dbReference type="InterPro" id="IPR020568">
    <property type="entry name" value="Ribosomal_Su5_D2-typ_SF"/>
</dbReference>
<feature type="region of interest" description="Disordered" evidence="6">
    <location>
        <begin position="769"/>
        <end position="791"/>
    </location>
</feature>
<dbReference type="PROSITE" id="PS00058">
    <property type="entry name" value="DNA_MISMATCH_REPAIR_1"/>
    <property type="match status" value="1"/>
</dbReference>
<comment type="subcellular location">
    <subcellularLocation>
        <location evidence="1">Nucleus</location>
    </subcellularLocation>
</comment>
<proteinExistence type="inferred from homology"/>
<dbReference type="SUPFAM" id="SSF54211">
    <property type="entry name" value="Ribosomal protein S5 domain 2-like"/>
    <property type="match status" value="1"/>
</dbReference>
<dbReference type="CDD" id="cd16926">
    <property type="entry name" value="HATPase_MutL-MLH-PMS-like"/>
    <property type="match status" value="1"/>
</dbReference>
<evidence type="ECO:0000256" key="2">
    <source>
        <dbReference type="ARBA" id="ARBA00006082"/>
    </source>
</evidence>
<evidence type="ECO:0000256" key="6">
    <source>
        <dbReference type="SAM" id="MobiDB-lite"/>
    </source>
</evidence>
<organism evidence="8 9">
    <name type="scientific">Magnusiomyces paraingens</name>
    <dbReference type="NCBI Taxonomy" id="2606893"/>
    <lineage>
        <taxon>Eukaryota</taxon>
        <taxon>Fungi</taxon>
        <taxon>Dikarya</taxon>
        <taxon>Ascomycota</taxon>
        <taxon>Saccharomycotina</taxon>
        <taxon>Dipodascomycetes</taxon>
        <taxon>Dipodascales</taxon>
        <taxon>Dipodascaceae</taxon>
        <taxon>Magnusiomyces</taxon>
    </lineage>
</organism>
<evidence type="ECO:0000313" key="9">
    <source>
        <dbReference type="Proteomes" id="UP000398389"/>
    </source>
</evidence>
<dbReference type="PANTHER" id="PTHR10073:SF12">
    <property type="entry name" value="DNA MISMATCH REPAIR PROTEIN MLH1"/>
    <property type="match status" value="1"/>
</dbReference>
<dbReference type="InterPro" id="IPR036890">
    <property type="entry name" value="HATPase_C_sf"/>
</dbReference>
<reference evidence="8 9" key="1">
    <citation type="submission" date="2019-09" db="EMBL/GenBank/DDBJ databases">
        <authorList>
            <person name="Brejova B."/>
        </authorList>
    </citation>
    <scope>NUCLEOTIDE SEQUENCE [LARGE SCALE GENOMIC DNA]</scope>
</reference>
<dbReference type="OrthoDB" id="10263226at2759"/>
<dbReference type="SUPFAM" id="SSF55874">
    <property type="entry name" value="ATPase domain of HSP90 chaperone/DNA topoisomerase II/histidine kinase"/>
    <property type="match status" value="1"/>
</dbReference>
<dbReference type="NCBIfam" id="TIGR00585">
    <property type="entry name" value="mutl"/>
    <property type="match status" value="1"/>
</dbReference>
<keyword evidence="9" id="KW-1185">Reference proteome</keyword>
<feature type="compositionally biased region" description="Basic and acidic residues" evidence="6">
    <location>
        <begin position="769"/>
        <end position="778"/>
    </location>
</feature>
<evidence type="ECO:0000256" key="3">
    <source>
        <dbReference type="ARBA" id="ARBA00022763"/>
    </source>
</evidence>
<dbReference type="Pfam" id="PF01119">
    <property type="entry name" value="DNA_mis_repair"/>
    <property type="match status" value="1"/>
</dbReference>
<dbReference type="FunFam" id="3.30.230.10:FF:000014">
    <property type="entry name" value="DNA mismatch repair protein Mlh1"/>
    <property type="match status" value="1"/>
</dbReference>
<dbReference type="FunFam" id="3.30.565.10:FF:000079">
    <property type="entry name" value="DNA mismatch repair protein MLH"/>
    <property type="match status" value="1"/>
</dbReference>
<accession>A0A5E8AWT1</accession>
<dbReference type="GO" id="GO:0061982">
    <property type="term" value="P:meiosis I cell cycle process"/>
    <property type="evidence" value="ECO:0007669"/>
    <property type="project" value="UniProtKB-ARBA"/>
</dbReference>
<dbReference type="PANTHER" id="PTHR10073">
    <property type="entry name" value="DNA MISMATCH REPAIR PROTEIN MLH, PMS, MUTL"/>
    <property type="match status" value="1"/>
</dbReference>
<feature type="compositionally biased region" description="Acidic residues" evidence="6">
    <location>
        <begin position="779"/>
        <end position="791"/>
    </location>
</feature>
<evidence type="ECO:0000313" key="8">
    <source>
        <dbReference type="EMBL" id="VVT43631.1"/>
    </source>
</evidence>
<evidence type="ECO:0000256" key="5">
    <source>
        <dbReference type="ARBA" id="ARBA00023242"/>
    </source>
</evidence>
<dbReference type="GO" id="GO:0005524">
    <property type="term" value="F:ATP binding"/>
    <property type="evidence" value="ECO:0007669"/>
    <property type="project" value="InterPro"/>
</dbReference>
<feature type="region of interest" description="Disordered" evidence="6">
    <location>
        <begin position="420"/>
        <end position="464"/>
    </location>
</feature>
<evidence type="ECO:0000256" key="4">
    <source>
        <dbReference type="ARBA" id="ARBA00023204"/>
    </source>
</evidence>
<dbReference type="Gene3D" id="3.30.230.10">
    <property type="match status" value="1"/>
</dbReference>
<dbReference type="InterPro" id="IPR032189">
    <property type="entry name" value="Mlh1_C"/>
</dbReference>
<protein>
    <recommendedName>
        <fullName evidence="7">DNA mismatch repair protein S5 domain-containing protein</fullName>
    </recommendedName>
</protein>
<evidence type="ECO:0000259" key="7">
    <source>
        <dbReference type="SMART" id="SM01340"/>
    </source>
</evidence>
<dbReference type="Pfam" id="PF13589">
    <property type="entry name" value="HATPase_c_3"/>
    <property type="match status" value="1"/>
</dbReference>
<keyword evidence="4" id="KW-0234">DNA repair</keyword>
<keyword evidence="5" id="KW-0539">Nucleus</keyword>
<dbReference type="InterPro" id="IPR014721">
    <property type="entry name" value="Ribsml_uS5_D2-typ_fold_subgr"/>
</dbReference>
<evidence type="ECO:0000256" key="1">
    <source>
        <dbReference type="ARBA" id="ARBA00004123"/>
    </source>
</evidence>
<dbReference type="GO" id="GO:0032389">
    <property type="term" value="C:MutLalpha complex"/>
    <property type="evidence" value="ECO:0007669"/>
    <property type="project" value="TreeGrafter"/>
</dbReference>
<dbReference type="AlphaFoldDB" id="A0A5E8AWT1"/>
<feature type="compositionally biased region" description="Acidic residues" evidence="6">
    <location>
        <begin position="490"/>
        <end position="499"/>
    </location>
</feature>
<dbReference type="SMART" id="SM01340">
    <property type="entry name" value="DNA_mis_repair"/>
    <property type="match status" value="1"/>
</dbReference>
<dbReference type="InterPro" id="IPR013507">
    <property type="entry name" value="DNA_mismatch_S5_2-like"/>
</dbReference>
<gene>
    <name evidence="8" type="ORF">SAPINGB_P000072</name>
</gene>
<dbReference type="GO" id="GO:0140664">
    <property type="term" value="F:ATP-dependent DNA damage sensor activity"/>
    <property type="evidence" value="ECO:0007669"/>
    <property type="project" value="InterPro"/>
</dbReference>
<keyword evidence="3" id="KW-0227">DNA damage</keyword>
<dbReference type="Gene3D" id="3.30.565.10">
    <property type="entry name" value="Histidine kinase-like ATPase, C-terminal domain"/>
    <property type="match status" value="1"/>
</dbReference>
<dbReference type="InterPro" id="IPR002099">
    <property type="entry name" value="MutL/Mlh/PMS"/>
</dbReference>
<dbReference type="GO" id="GO:0016887">
    <property type="term" value="F:ATP hydrolysis activity"/>
    <property type="evidence" value="ECO:0007669"/>
    <property type="project" value="InterPro"/>
</dbReference>